<feature type="transmembrane region" description="Helical" evidence="5">
    <location>
        <begin position="276"/>
        <end position="295"/>
    </location>
</feature>
<evidence type="ECO:0000256" key="1">
    <source>
        <dbReference type="ARBA" id="ARBA00004141"/>
    </source>
</evidence>
<keyword evidence="2 5" id="KW-0812">Transmembrane</keyword>
<dbReference type="PANTHER" id="PTHR23510:SF64">
    <property type="entry name" value="INNER MEMBRANE TRANSPORT PROTEIN YAJR"/>
    <property type="match status" value="1"/>
</dbReference>
<dbReference type="InterPro" id="IPR051068">
    <property type="entry name" value="MFS_Domain-Containing_Protein"/>
</dbReference>
<dbReference type="EMBL" id="MPUH01000743">
    <property type="protein sequence ID" value="OMJ74558.1"/>
    <property type="molecule type" value="Genomic_DNA"/>
</dbReference>
<evidence type="ECO:0000313" key="6">
    <source>
        <dbReference type="EMBL" id="OMJ74558.1"/>
    </source>
</evidence>
<dbReference type="GO" id="GO:0016020">
    <property type="term" value="C:membrane"/>
    <property type="evidence" value="ECO:0007669"/>
    <property type="project" value="UniProtKB-SubCell"/>
</dbReference>
<organism evidence="6 7">
    <name type="scientific">Stentor coeruleus</name>
    <dbReference type="NCBI Taxonomy" id="5963"/>
    <lineage>
        <taxon>Eukaryota</taxon>
        <taxon>Sar</taxon>
        <taxon>Alveolata</taxon>
        <taxon>Ciliophora</taxon>
        <taxon>Postciliodesmatophora</taxon>
        <taxon>Heterotrichea</taxon>
        <taxon>Heterotrichida</taxon>
        <taxon>Stentoridae</taxon>
        <taxon>Stentor</taxon>
    </lineage>
</organism>
<evidence type="ECO:0000256" key="2">
    <source>
        <dbReference type="ARBA" id="ARBA00022692"/>
    </source>
</evidence>
<keyword evidence="4 5" id="KW-0472">Membrane</keyword>
<proteinExistence type="predicted"/>
<evidence type="ECO:0000256" key="3">
    <source>
        <dbReference type="ARBA" id="ARBA00022989"/>
    </source>
</evidence>
<evidence type="ECO:0000256" key="5">
    <source>
        <dbReference type="SAM" id="Phobius"/>
    </source>
</evidence>
<feature type="transmembrane region" description="Helical" evidence="5">
    <location>
        <begin position="452"/>
        <end position="473"/>
    </location>
</feature>
<name>A0A1R2BCQ6_9CILI</name>
<feature type="transmembrane region" description="Helical" evidence="5">
    <location>
        <begin position="485"/>
        <end position="503"/>
    </location>
</feature>
<feature type="transmembrane region" description="Helical" evidence="5">
    <location>
        <begin position="509"/>
        <end position="533"/>
    </location>
</feature>
<dbReference type="GO" id="GO:0022857">
    <property type="term" value="F:transmembrane transporter activity"/>
    <property type="evidence" value="ECO:0007669"/>
    <property type="project" value="InterPro"/>
</dbReference>
<reference evidence="6 7" key="1">
    <citation type="submission" date="2016-11" db="EMBL/GenBank/DDBJ databases">
        <title>The macronuclear genome of Stentor coeruleus: a giant cell with tiny introns.</title>
        <authorList>
            <person name="Slabodnick M."/>
            <person name="Ruby J.G."/>
            <person name="Reiff S.B."/>
            <person name="Swart E.C."/>
            <person name="Gosai S."/>
            <person name="Prabakaran S."/>
            <person name="Witkowska E."/>
            <person name="Larue G.E."/>
            <person name="Fisher S."/>
            <person name="Freeman R.M."/>
            <person name="Gunawardena J."/>
            <person name="Chu W."/>
            <person name="Stover N.A."/>
            <person name="Gregory B.D."/>
            <person name="Nowacki M."/>
            <person name="Derisi J."/>
            <person name="Roy S.W."/>
            <person name="Marshall W.F."/>
            <person name="Sood P."/>
        </authorList>
    </citation>
    <scope>NUCLEOTIDE SEQUENCE [LARGE SCALE GENOMIC DNA]</scope>
    <source>
        <strain evidence="6">WM001</strain>
    </source>
</reference>
<dbReference type="OrthoDB" id="448115at2759"/>
<dbReference type="PANTHER" id="PTHR23510">
    <property type="entry name" value="INNER MEMBRANE TRANSPORT PROTEIN YAJR"/>
    <property type="match status" value="1"/>
</dbReference>
<feature type="transmembrane region" description="Helical" evidence="5">
    <location>
        <begin position="373"/>
        <end position="395"/>
    </location>
</feature>
<dbReference type="InterPro" id="IPR011701">
    <property type="entry name" value="MFS"/>
</dbReference>
<accession>A0A1R2BCQ6</accession>
<gene>
    <name evidence="6" type="ORF">SteCoe_26489</name>
</gene>
<dbReference type="Pfam" id="PF07690">
    <property type="entry name" value="MFS_1"/>
    <property type="match status" value="2"/>
</dbReference>
<comment type="subcellular location">
    <subcellularLocation>
        <location evidence="1">Membrane</location>
        <topology evidence="1">Multi-pass membrane protein</topology>
    </subcellularLocation>
</comment>
<dbReference type="SUPFAM" id="SSF103473">
    <property type="entry name" value="MFS general substrate transporter"/>
    <property type="match status" value="1"/>
</dbReference>
<comment type="caution">
    <text evidence="6">The sequence shown here is derived from an EMBL/GenBank/DDBJ whole genome shotgun (WGS) entry which is preliminary data.</text>
</comment>
<evidence type="ECO:0000256" key="4">
    <source>
        <dbReference type="ARBA" id="ARBA00023136"/>
    </source>
</evidence>
<keyword evidence="3 5" id="KW-1133">Transmembrane helix</keyword>
<keyword evidence="7" id="KW-1185">Reference proteome</keyword>
<feature type="transmembrane region" description="Helical" evidence="5">
    <location>
        <begin position="250"/>
        <end position="269"/>
    </location>
</feature>
<protein>
    <recommendedName>
        <fullName evidence="8">SPX domain-containing protein</fullName>
    </recommendedName>
</protein>
<dbReference type="Gene3D" id="1.20.1250.20">
    <property type="entry name" value="MFS general substrate transporter like domains"/>
    <property type="match status" value="1"/>
</dbReference>
<dbReference type="AlphaFoldDB" id="A0A1R2BCQ6"/>
<evidence type="ECO:0000313" key="7">
    <source>
        <dbReference type="Proteomes" id="UP000187209"/>
    </source>
</evidence>
<evidence type="ECO:0008006" key="8">
    <source>
        <dbReference type="Google" id="ProtNLM"/>
    </source>
</evidence>
<feature type="transmembrane region" description="Helical" evidence="5">
    <location>
        <begin position="301"/>
        <end position="319"/>
    </location>
</feature>
<sequence length="616" mass="69712">MGRFSKSLIDEIILEWESGYLYYKSIKKAIRKLRDQKQSLQQEILPLISSQLERSHSIILTFSSSLQERSSKMSSASLEDRITDLQFYTRLLKNQISFSSWNLKIVTRCLQRLESLSPGSKSKFLSLNNETLQSMQNLPTYKENLSIILTHFYILKPRESSFSEINTPLLSKSQNIDLKHLSLLINNVKEELSKLENMELFPKEPDYPDFMTLFLSVISAFVHLTNLYMLTLAAKDYSVHVGMDKSFAGILNAVNWAASFGFALVLSFWTSYQYKWPTLLCSIFEIVGNFVYFFAYDYKSAAMLLLGRLLIGIGTARVINRRYITTYVSLKSRTTWNSFYVAGSIVGRGLGPIVAAGLYSMEFEFKGYEVNGINSPALLMAGIWIIYTVLTLLYFKEPEIVKLSEEKIKYSKSLSLFPAALTVIALIVPRIVHESYVTAIPIVAPEEFGWPMDFIGVYLAAVSLAVAPVHIFIAFTSDLFEDRQFIRWALLITAVGCCLLIDFDELNEIQYILGTFLMYMGMNIDDAVTASLLSKVIPPHLSLGIFNAGFIVVFVGSLARGIGGLTIALAGWYEDDIEDMENVLFIPLTVLSLITLAIFWVFYYTLGTQDTKKKDS</sequence>
<feature type="transmembrane region" description="Helical" evidence="5">
    <location>
        <begin position="584"/>
        <end position="606"/>
    </location>
</feature>
<feature type="transmembrane region" description="Helical" evidence="5">
    <location>
        <begin position="210"/>
        <end position="230"/>
    </location>
</feature>
<feature type="transmembrane region" description="Helical" evidence="5">
    <location>
        <begin position="545"/>
        <end position="572"/>
    </location>
</feature>
<feature type="transmembrane region" description="Helical" evidence="5">
    <location>
        <begin position="339"/>
        <end position="361"/>
    </location>
</feature>
<dbReference type="Proteomes" id="UP000187209">
    <property type="component" value="Unassembled WGS sequence"/>
</dbReference>
<dbReference type="InterPro" id="IPR036259">
    <property type="entry name" value="MFS_trans_sf"/>
</dbReference>
<feature type="transmembrane region" description="Helical" evidence="5">
    <location>
        <begin position="416"/>
        <end position="432"/>
    </location>
</feature>